<comment type="caution">
    <text evidence="1">The sequence shown here is derived from an EMBL/GenBank/DDBJ whole genome shotgun (WGS) entry which is preliminary data.</text>
</comment>
<gene>
    <name evidence="1" type="ORF">CEPIT_LOCUS35039</name>
</gene>
<dbReference type="AlphaFoldDB" id="A0AAV0FKC8"/>
<protein>
    <submittedName>
        <fullName evidence="1">Uncharacterized protein</fullName>
    </submittedName>
</protein>
<organism evidence="1 2">
    <name type="scientific">Cuscuta epithymum</name>
    <dbReference type="NCBI Taxonomy" id="186058"/>
    <lineage>
        <taxon>Eukaryota</taxon>
        <taxon>Viridiplantae</taxon>
        <taxon>Streptophyta</taxon>
        <taxon>Embryophyta</taxon>
        <taxon>Tracheophyta</taxon>
        <taxon>Spermatophyta</taxon>
        <taxon>Magnoliopsida</taxon>
        <taxon>eudicotyledons</taxon>
        <taxon>Gunneridae</taxon>
        <taxon>Pentapetalae</taxon>
        <taxon>asterids</taxon>
        <taxon>lamiids</taxon>
        <taxon>Solanales</taxon>
        <taxon>Convolvulaceae</taxon>
        <taxon>Cuscuteae</taxon>
        <taxon>Cuscuta</taxon>
        <taxon>Cuscuta subgen. Cuscuta</taxon>
    </lineage>
</organism>
<evidence type="ECO:0000313" key="1">
    <source>
        <dbReference type="EMBL" id="CAH9136121.1"/>
    </source>
</evidence>
<keyword evidence="2" id="KW-1185">Reference proteome</keyword>
<dbReference type="EMBL" id="CAMAPF010000993">
    <property type="protein sequence ID" value="CAH9136121.1"/>
    <property type="molecule type" value="Genomic_DNA"/>
</dbReference>
<name>A0AAV0FKC8_9ASTE</name>
<accession>A0AAV0FKC8</accession>
<sequence length="99" mass="11317">MQPAHRNVVGTWVAHVVYTYKSRTNALPCSHSFASARGNKKVNQNSKMEGMWSLLQKSYQNKTTWTIHQVVLGSLRRLREGPAFAHKDAMEYHMFPSSP</sequence>
<evidence type="ECO:0000313" key="2">
    <source>
        <dbReference type="Proteomes" id="UP001152523"/>
    </source>
</evidence>
<proteinExistence type="predicted"/>
<reference evidence="1" key="1">
    <citation type="submission" date="2022-07" db="EMBL/GenBank/DDBJ databases">
        <authorList>
            <person name="Macas J."/>
            <person name="Novak P."/>
            <person name="Neumann P."/>
        </authorList>
    </citation>
    <scope>NUCLEOTIDE SEQUENCE</scope>
</reference>
<dbReference type="Proteomes" id="UP001152523">
    <property type="component" value="Unassembled WGS sequence"/>
</dbReference>